<dbReference type="PANTHER" id="PTHR48475:SF2">
    <property type="entry name" value="RIBONUCLEASE H"/>
    <property type="match status" value="1"/>
</dbReference>
<dbReference type="SUPFAM" id="SSF53098">
    <property type="entry name" value="Ribonuclease H-like"/>
    <property type="match status" value="1"/>
</dbReference>
<evidence type="ECO:0000313" key="1">
    <source>
        <dbReference type="EMBL" id="KAK4397339.1"/>
    </source>
</evidence>
<dbReference type="PANTHER" id="PTHR48475">
    <property type="entry name" value="RIBONUCLEASE H"/>
    <property type="match status" value="1"/>
</dbReference>
<comment type="caution">
    <text evidence="1">The sequence shown here is derived from an EMBL/GenBank/DDBJ whole genome shotgun (WGS) entry which is preliminary data.</text>
</comment>
<reference evidence="1" key="2">
    <citation type="journal article" date="2024" name="Plant">
        <title>Genomic evolution and insights into agronomic trait innovations of Sesamum species.</title>
        <authorList>
            <person name="Miao H."/>
            <person name="Wang L."/>
            <person name="Qu L."/>
            <person name="Liu H."/>
            <person name="Sun Y."/>
            <person name="Le M."/>
            <person name="Wang Q."/>
            <person name="Wei S."/>
            <person name="Zheng Y."/>
            <person name="Lin W."/>
            <person name="Duan Y."/>
            <person name="Cao H."/>
            <person name="Xiong S."/>
            <person name="Wang X."/>
            <person name="Wei L."/>
            <person name="Li C."/>
            <person name="Ma Q."/>
            <person name="Ju M."/>
            <person name="Zhao R."/>
            <person name="Li G."/>
            <person name="Mu C."/>
            <person name="Tian Q."/>
            <person name="Mei H."/>
            <person name="Zhang T."/>
            <person name="Gao T."/>
            <person name="Zhang H."/>
        </authorList>
    </citation>
    <scope>NUCLEOTIDE SEQUENCE</scope>
    <source>
        <strain evidence="1">K16</strain>
    </source>
</reference>
<dbReference type="Proteomes" id="UP001289374">
    <property type="component" value="Unassembled WGS sequence"/>
</dbReference>
<dbReference type="AlphaFoldDB" id="A0AAE2BTM3"/>
<reference evidence="1" key="1">
    <citation type="submission" date="2020-06" db="EMBL/GenBank/DDBJ databases">
        <authorList>
            <person name="Li T."/>
            <person name="Hu X."/>
            <person name="Zhang T."/>
            <person name="Song X."/>
            <person name="Zhang H."/>
            <person name="Dai N."/>
            <person name="Sheng W."/>
            <person name="Hou X."/>
            <person name="Wei L."/>
        </authorList>
    </citation>
    <scope>NUCLEOTIDE SEQUENCE</scope>
    <source>
        <strain evidence="1">K16</strain>
        <tissue evidence="1">Leaf</tissue>
    </source>
</reference>
<protein>
    <recommendedName>
        <fullName evidence="3">Reverse transcriptase</fullName>
    </recommendedName>
</protein>
<evidence type="ECO:0000313" key="2">
    <source>
        <dbReference type="Proteomes" id="UP001289374"/>
    </source>
</evidence>
<dbReference type="GO" id="GO:0003676">
    <property type="term" value="F:nucleic acid binding"/>
    <property type="evidence" value="ECO:0007669"/>
    <property type="project" value="InterPro"/>
</dbReference>
<dbReference type="EMBL" id="JACGWL010000008">
    <property type="protein sequence ID" value="KAK4397339.1"/>
    <property type="molecule type" value="Genomic_DNA"/>
</dbReference>
<name>A0AAE2BTM3_9LAMI</name>
<evidence type="ECO:0008006" key="3">
    <source>
        <dbReference type="Google" id="ProtNLM"/>
    </source>
</evidence>
<proteinExistence type="predicted"/>
<dbReference type="InterPro" id="IPR036397">
    <property type="entry name" value="RNaseH_sf"/>
</dbReference>
<organism evidence="1 2">
    <name type="scientific">Sesamum angolense</name>
    <dbReference type="NCBI Taxonomy" id="2727404"/>
    <lineage>
        <taxon>Eukaryota</taxon>
        <taxon>Viridiplantae</taxon>
        <taxon>Streptophyta</taxon>
        <taxon>Embryophyta</taxon>
        <taxon>Tracheophyta</taxon>
        <taxon>Spermatophyta</taxon>
        <taxon>Magnoliopsida</taxon>
        <taxon>eudicotyledons</taxon>
        <taxon>Gunneridae</taxon>
        <taxon>Pentapetalae</taxon>
        <taxon>asterids</taxon>
        <taxon>lamiids</taxon>
        <taxon>Lamiales</taxon>
        <taxon>Pedaliaceae</taxon>
        <taxon>Sesamum</taxon>
    </lineage>
</organism>
<dbReference type="Gene3D" id="3.30.420.10">
    <property type="entry name" value="Ribonuclease H-like superfamily/Ribonuclease H"/>
    <property type="match status" value="1"/>
</dbReference>
<dbReference type="InterPro" id="IPR012337">
    <property type="entry name" value="RNaseH-like_sf"/>
</dbReference>
<keyword evidence="2" id="KW-1185">Reference proteome</keyword>
<accession>A0AAE2BTM3</accession>
<sequence>MGNGPCGKITASNGSKRIPDSSSRLFLKIGRGRAAQQNLRERNHKICVEKYNMLLRHSQSFYNRQRNAIPGERIQTVVPQVKNQTVFHVCMYPQSNGQTEVTNRIILQHLKTRLDQAKGNWVDELPGVLWAYRTTPRRSTGESPFNLVYGMEAIIPAEIGEKTLRIQPYESETNDIGRRVNLDLLGEVRDTTSVRVEAYKRHMAKAYKPKKFSNWGLSVEKIRCPRKYWEVGRKVGRSLLGIEAIGNATYKLENLMGKRSPERGMRRI</sequence>
<gene>
    <name evidence="1" type="ORF">Sango_1570500</name>
</gene>